<evidence type="ECO:0000256" key="2">
    <source>
        <dbReference type="SAM" id="SignalP"/>
    </source>
</evidence>
<evidence type="ECO:0000259" key="3">
    <source>
        <dbReference type="PROSITE" id="PS51272"/>
    </source>
</evidence>
<evidence type="ECO:0000256" key="1">
    <source>
        <dbReference type="ARBA" id="ARBA00022729"/>
    </source>
</evidence>
<feature type="domain" description="SLH" evidence="3">
    <location>
        <begin position="688"/>
        <end position="744"/>
    </location>
</feature>
<evidence type="ECO:0000313" key="4">
    <source>
        <dbReference type="EMBL" id="SFQ60486.1"/>
    </source>
</evidence>
<sequence>MMKKLLLPMFFVVSLFFIIHPLNTSAQVVDETKLKTAQFDYEDYYQNKVMTYRGDSGVTFISYSTKWNTIEKLKALETELLKNKHGEELKLLSTINIFSDYPAGQDVLGQYFAEYTYGSKSVSLSPHRKIHLYGGDKYSTVESIASTMAHEYGHHFTFYHLFKKEHLVPSKWKDSQYAQIRHMTQYKPFNQNPVPYKWDLSEILAEDYVELFGSSKAIATHMPLNSEIQSPFENKSIQQYWTDAIQEKGYKREEAIPLYFTDYKSSNLLSLQLTALKLGTHDTYLMAQDDKDKYLPILLDTFKGVMQVRKWYEGEKLGSKSSWLFSRDQNSGIVFKLIQHSENGFNRGSERLKINLQNIEESKTSNAKLIEHLNLTKEEIEEKMLQEGIRQGVPYELITAVAAQSSNYEQFQNEQPKIDENGRIGIMGVKLTAEQATAQNIDFESLKYSPLYNIEVGVRLLKEQFDDNTLPSMKNKNQKMLEHWYFALIAYRGFTEDTNPQKKDSFQHSVYKYIEDIVDRDLKELLYVEASQDNGVVKLTKKVYPLEEATEATSLYTNNQKGYVYTDTGVLYNQPGGKGLTSLLKYTPVLIRENALLKDGHLFYKVNTFNGQNGYIRAEHIKGGDVTIFSDIVQNEVVSAVAYLQLRRVIEGYGDGTFHPYQPLSREHAAKMLVQELQLTKNPTYKLKATDVNKDNLYYTQLAILEQYDIMGRGGKLRPKEPLTREQMAAVLARAYSKVYKKAEQERVFKDVKRTSWSYNDINILAENKITILNEYYRPYENVTRGQFALFLQRSAALK</sequence>
<comment type="caution">
    <text evidence="4">The sequence shown here is derived from an EMBL/GenBank/DDBJ whole genome shotgun (WGS) entry which is preliminary data.</text>
</comment>
<proteinExistence type="predicted"/>
<reference evidence="4 5" key="1">
    <citation type="submission" date="2016-10" db="EMBL/GenBank/DDBJ databases">
        <authorList>
            <person name="Varghese N."/>
            <person name="Submissions S."/>
        </authorList>
    </citation>
    <scope>NUCLEOTIDE SEQUENCE [LARGE SCALE GENOMIC DNA]</scope>
    <source>
        <strain evidence="4 5">DSM 13796</strain>
    </source>
</reference>
<feature type="domain" description="SLH" evidence="3">
    <location>
        <begin position="624"/>
        <end position="687"/>
    </location>
</feature>
<dbReference type="EMBL" id="FOXX01000005">
    <property type="protein sequence ID" value="SFQ60486.1"/>
    <property type="molecule type" value="Genomic_DNA"/>
</dbReference>
<dbReference type="PROSITE" id="PS51272">
    <property type="entry name" value="SLH"/>
    <property type="match status" value="3"/>
</dbReference>
<dbReference type="Proteomes" id="UP000182762">
    <property type="component" value="Unassembled WGS sequence"/>
</dbReference>
<gene>
    <name evidence="4" type="ORF">SAMN02745910_02271</name>
</gene>
<dbReference type="InterPro" id="IPR051465">
    <property type="entry name" value="Cell_Envelope_Struct_Comp"/>
</dbReference>
<evidence type="ECO:0000313" key="5">
    <source>
        <dbReference type="Proteomes" id="UP000182762"/>
    </source>
</evidence>
<dbReference type="InterPro" id="IPR001119">
    <property type="entry name" value="SLH_dom"/>
</dbReference>
<feature type="signal peptide" evidence="2">
    <location>
        <begin position="1"/>
        <end position="26"/>
    </location>
</feature>
<feature type="chain" id="PRO_5047511619" evidence="2">
    <location>
        <begin position="27"/>
        <end position="799"/>
    </location>
</feature>
<protein>
    <submittedName>
        <fullName evidence="4">S-layer homology domain-containing protein</fullName>
    </submittedName>
</protein>
<organism evidence="4 5">
    <name type="scientific">Priestia endophytica DSM 13796</name>
    <dbReference type="NCBI Taxonomy" id="1121089"/>
    <lineage>
        <taxon>Bacteria</taxon>
        <taxon>Bacillati</taxon>
        <taxon>Bacillota</taxon>
        <taxon>Bacilli</taxon>
        <taxon>Bacillales</taxon>
        <taxon>Bacillaceae</taxon>
        <taxon>Priestia</taxon>
    </lineage>
</organism>
<keyword evidence="1 2" id="KW-0732">Signal</keyword>
<keyword evidence="5" id="KW-1185">Reference proteome</keyword>
<dbReference type="PANTHER" id="PTHR43308">
    <property type="entry name" value="OUTER MEMBRANE PROTEIN ALPHA-RELATED"/>
    <property type="match status" value="1"/>
</dbReference>
<accession>A0A1I5ZVJ1</accession>
<feature type="domain" description="SLH" evidence="3">
    <location>
        <begin position="745"/>
        <end position="799"/>
    </location>
</feature>
<dbReference type="PANTHER" id="PTHR43308:SF1">
    <property type="entry name" value="OUTER MEMBRANE PROTEIN ALPHA"/>
    <property type="match status" value="1"/>
</dbReference>
<dbReference type="Pfam" id="PF01464">
    <property type="entry name" value="SLT"/>
    <property type="match status" value="1"/>
</dbReference>
<dbReference type="Gene3D" id="1.10.530.10">
    <property type="match status" value="1"/>
</dbReference>
<dbReference type="InterPro" id="IPR008258">
    <property type="entry name" value="Transglycosylase_SLT_dom_1"/>
</dbReference>
<name>A0A1I5ZVJ1_9BACI</name>
<dbReference type="Pfam" id="PF00395">
    <property type="entry name" value="SLH"/>
    <property type="match status" value="2"/>
</dbReference>